<dbReference type="EMBL" id="JBJQOH010000004">
    <property type="protein sequence ID" value="KAL3688520.1"/>
    <property type="molecule type" value="Genomic_DNA"/>
</dbReference>
<evidence type="ECO:0000313" key="2">
    <source>
        <dbReference type="EMBL" id="KAL3688520.1"/>
    </source>
</evidence>
<keyword evidence="1" id="KW-1133">Transmembrane helix</keyword>
<evidence type="ECO:0000256" key="1">
    <source>
        <dbReference type="SAM" id="Phobius"/>
    </source>
</evidence>
<comment type="caution">
    <text evidence="2">The sequence shown here is derived from an EMBL/GenBank/DDBJ whole genome shotgun (WGS) entry which is preliminary data.</text>
</comment>
<proteinExistence type="predicted"/>
<keyword evidence="3" id="KW-1185">Reference proteome</keyword>
<keyword evidence="1" id="KW-0812">Transmembrane</keyword>
<dbReference type="Proteomes" id="UP001633002">
    <property type="component" value="Unassembled WGS sequence"/>
</dbReference>
<dbReference type="SUPFAM" id="SSF81383">
    <property type="entry name" value="F-box domain"/>
    <property type="match status" value="1"/>
</dbReference>
<organism evidence="2 3">
    <name type="scientific">Riccia sorocarpa</name>
    <dbReference type="NCBI Taxonomy" id="122646"/>
    <lineage>
        <taxon>Eukaryota</taxon>
        <taxon>Viridiplantae</taxon>
        <taxon>Streptophyta</taxon>
        <taxon>Embryophyta</taxon>
        <taxon>Marchantiophyta</taxon>
        <taxon>Marchantiopsida</taxon>
        <taxon>Marchantiidae</taxon>
        <taxon>Marchantiales</taxon>
        <taxon>Ricciaceae</taxon>
        <taxon>Riccia</taxon>
    </lineage>
</organism>
<dbReference type="AlphaFoldDB" id="A0ABD3HEB9"/>
<keyword evidence="1" id="KW-0472">Membrane</keyword>
<dbReference type="InterPro" id="IPR036047">
    <property type="entry name" value="F-box-like_dom_sf"/>
</dbReference>
<reference evidence="2 3" key="1">
    <citation type="submission" date="2024-09" db="EMBL/GenBank/DDBJ databases">
        <title>Chromosome-scale assembly of Riccia sorocarpa.</title>
        <authorList>
            <person name="Paukszto L."/>
        </authorList>
    </citation>
    <scope>NUCLEOTIDE SEQUENCE [LARGE SCALE GENOMIC DNA]</scope>
    <source>
        <strain evidence="2">LP-2024</strain>
        <tissue evidence="2">Aerial parts of the thallus</tissue>
    </source>
</reference>
<gene>
    <name evidence="2" type="ORF">R1sor_014829</name>
</gene>
<protein>
    <recommendedName>
        <fullName evidence="4">F-box domain-containing protein</fullName>
    </recommendedName>
</protein>
<feature type="transmembrane region" description="Helical" evidence="1">
    <location>
        <begin position="20"/>
        <end position="43"/>
    </location>
</feature>
<evidence type="ECO:0000313" key="3">
    <source>
        <dbReference type="Proteomes" id="UP001633002"/>
    </source>
</evidence>
<name>A0ABD3HEB9_9MARC</name>
<evidence type="ECO:0008006" key="4">
    <source>
        <dbReference type="Google" id="ProtNLM"/>
    </source>
</evidence>
<sequence length="164" mass="18419">MPTSMSAGVRLVGHALLVLLWVLCTLGLCVFQLLTLFFEYLLVRPPIRRVGVRPAGAASISWDSGDLLPGLPNHLVVCHIWPRLPCTPVMLWTMRRVCRSWRDFLAARLVWQALEVMQLNNADYLRRCHVTGQPRESLQERLNFEISVLALAMCQGSVAVSGDP</sequence>
<accession>A0ABD3HEB9</accession>